<dbReference type="EMBL" id="CP017634">
    <property type="protein sequence ID" value="ATW23897.1"/>
    <property type="molecule type" value="Genomic_DNA"/>
</dbReference>
<keyword evidence="3" id="KW-1185">Reference proteome</keyword>
<organism evidence="2 3">
    <name type="scientific">Formimonas warabiya</name>
    <dbReference type="NCBI Taxonomy" id="1761012"/>
    <lineage>
        <taxon>Bacteria</taxon>
        <taxon>Bacillati</taxon>
        <taxon>Bacillota</taxon>
        <taxon>Clostridia</taxon>
        <taxon>Eubacteriales</taxon>
        <taxon>Peptococcaceae</taxon>
        <taxon>Candidatus Formimonas</taxon>
    </lineage>
</organism>
<reference evidence="2 3" key="1">
    <citation type="submission" date="2016-10" db="EMBL/GenBank/DDBJ databases">
        <title>Complete Genome Sequence of Peptococcaceae strain DCMF.</title>
        <authorList>
            <person name="Edwards R.J."/>
            <person name="Holland S.I."/>
            <person name="Deshpande N.P."/>
            <person name="Wong Y.K."/>
            <person name="Ertan H."/>
            <person name="Manefield M."/>
            <person name="Russell T.L."/>
            <person name="Lee M.J."/>
        </authorList>
    </citation>
    <scope>NUCLEOTIDE SEQUENCE [LARGE SCALE GENOMIC DNA]</scope>
    <source>
        <strain evidence="2 3">DCMF</strain>
    </source>
</reference>
<dbReference type="PANTHER" id="PTHR43155">
    <property type="entry name" value="CYCLIC DI-GMP PHOSPHODIESTERASE PA4108-RELATED"/>
    <property type="match status" value="1"/>
</dbReference>
<dbReference type="SMART" id="SM00471">
    <property type="entry name" value="HDc"/>
    <property type="match status" value="1"/>
</dbReference>
<accession>A0A3G1KN63</accession>
<protein>
    <recommendedName>
        <fullName evidence="1">HD-GYP domain-containing protein</fullName>
    </recommendedName>
</protein>
<dbReference type="SUPFAM" id="SSF109604">
    <property type="entry name" value="HD-domain/PDEase-like"/>
    <property type="match status" value="1"/>
</dbReference>
<dbReference type="Proteomes" id="UP000323521">
    <property type="component" value="Chromosome"/>
</dbReference>
<evidence type="ECO:0000313" key="3">
    <source>
        <dbReference type="Proteomes" id="UP000323521"/>
    </source>
</evidence>
<evidence type="ECO:0000313" key="2">
    <source>
        <dbReference type="EMBL" id="ATW23897.1"/>
    </source>
</evidence>
<proteinExistence type="predicted"/>
<feature type="domain" description="HD-GYP" evidence="1">
    <location>
        <begin position="107"/>
        <end position="303"/>
    </location>
</feature>
<dbReference type="OrthoDB" id="9798833at2"/>
<dbReference type="RefSeq" id="WP_148133065.1">
    <property type="nucleotide sequence ID" value="NZ_CP017634.1"/>
</dbReference>
<dbReference type="InterPro" id="IPR003607">
    <property type="entry name" value="HD/PDEase_dom"/>
</dbReference>
<dbReference type="CDD" id="cd00077">
    <property type="entry name" value="HDc"/>
    <property type="match status" value="1"/>
</dbReference>
<dbReference type="Gene3D" id="1.10.3210.10">
    <property type="entry name" value="Hypothetical protein af1432"/>
    <property type="match status" value="1"/>
</dbReference>
<evidence type="ECO:0000259" key="1">
    <source>
        <dbReference type="PROSITE" id="PS51832"/>
    </source>
</evidence>
<dbReference type="PANTHER" id="PTHR43155:SF2">
    <property type="entry name" value="CYCLIC DI-GMP PHOSPHODIESTERASE PA4108"/>
    <property type="match status" value="1"/>
</dbReference>
<dbReference type="AlphaFoldDB" id="A0A3G1KN63"/>
<name>A0A3G1KN63_FORW1</name>
<gene>
    <name evidence="2" type="ORF">DCMF_02990</name>
</gene>
<sequence>MRFIPVNCVQEGSILSNTIYGKNGEIWLTKGTVLNSHYVEKLNILKIIGIYIQDDETKEIEAKDVISEKIRATAVKVVKHVFIHAPSAKSVEEDTKILHEVIEDIIDDIINNRGIMVNMIDLKFFDDYTFHHSVNVAVLSIMMGISLRLPKQTLYDLGISAILHDIGKVFIEKKIIDKSDPLTVEELELIKRHAALGYVYLKEKFKLREKLCLGALHHHEKYDGTGYPYGLKGDDISLFGRIIGIADVYDALTSDRPYRKALLPSEAIEFIMSNGGISFDINLVEVFIRKIAPYPSGTLVKLSDGKEGYVVRNNELCTMRPLVKIINDGTQKVEPYYLDLTNDYSTYSITITEVLSR</sequence>
<dbReference type="InterPro" id="IPR037522">
    <property type="entry name" value="HD_GYP_dom"/>
</dbReference>
<dbReference type="KEGG" id="fwa:DCMF_02990"/>
<dbReference type="PROSITE" id="PS51832">
    <property type="entry name" value="HD_GYP"/>
    <property type="match status" value="1"/>
</dbReference>
<dbReference type="Pfam" id="PF13487">
    <property type="entry name" value="HD_5"/>
    <property type="match status" value="1"/>
</dbReference>